<evidence type="ECO:0000313" key="3">
    <source>
        <dbReference type="Proteomes" id="UP001165074"/>
    </source>
</evidence>
<dbReference type="InterPro" id="IPR017946">
    <property type="entry name" value="PLC-like_Pdiesterase_TIM-brl"/>
</dbReference>
<dbReference type="PANTHER" id="PTHR43805:SF1">
    <property type="entry name" value="GP-PDE DOMAIN-CONTAINING PROTEIN"/>
    <property type="match status" value="1"/>
</dbReference>
<keyword evidence="3" id="KW-1185">Reference proteome</keyword>
<sequence>MVNRLSRRRAAILEQVSPEFAFLDHPGPIPFAHRGGSLNGLENSMAAFGRAIDLGYRYLETDVRATADGVLLTFHDADLQRVAGRPGEIARLPYARVAAARIGGREPIPRLEDVLGAWPAARLNIDVKAESAIAPLTEVLRRTGAWDRVCVTSFSSRRLRHVRARMRLLAGRDVCTALGPRGVAALRAHSVAGPLSVLLRTTATGAPCAQVPYRFGGTRFITPSFLAGAHSLGLKVHAWTVNDPAEMARLLDLGVDGIITDDIETLRDLMRSRGLWATATT</sequence>
<comment type="caution">
    <text evidence="2">The sequence shown here is derived from an EMBL/GenBank/DDBJ whole genome shotgun (WGS) entry which is preliminary data.</text>
</comment>
<dbReference type="Pfam" id="PF03009">
    <property type="entry name" value="GDPD"/>
    <property type="match status" value="1"/>
</dbReference>
<feature type="domain" description="GP-PDE" evidence="1">
    <location>
        <begin position="28"/>
        <end position="270"/>
    </location>
</feature>
<dbReference type="Proteomes" id="UP001165074">
    <property type="component" value="Unassembled WGS sequence"/>
</dbReference>
<dbReference type="SUPFAM" id="SSF51695">
    <property type="entry name" value="PLC-like phosphodiesterases"/>
    <property type="match status" value="1"/>
</dbReference>
<proteinExistence type="predicted"/>
<dbReference type="EMBL" id="BSTK01000007">
    <property type="protein sequence ID" value="GLY86910.1"/>
    <property type="molecule type" value="Genomic_DNA"/>
</dbReference>
<accession>A0A9W6S2I8</accession>
<gene>
    <name evidence="2" type="ORF">Airi02_048390</name>
</gene>
<reference evidence="2" key="1">
    <citation type="submission" date="2023-03" db="EMBL/GenBank/DDBJ databases">
        <title>Actinoallomurus iriomotensis NBRC 103684.</title>
        <authorList>
            <person name="Ichikawa N."/>
            <person name="Sato H."/>
            <person name="Tonouchi N."/>
        </authorList>
    </citation>
    <scope>NUCLEOTIDE SEQUENCE</scope>
    <source>
        <strain evidence="2">NBRC 103684</strain>
    </source>
</reference>
<dbReference type="InterPro" id="IPR030395">
    <property type="entry name" value="GP_PDE_dom"/>
</dbReference>
<dbReference type="GO" id="GO:0008081">
    <property type="term" value="F:phosphoric diester hydrolase activity"/>
    <property type="evidence" value="ECO:0007669"/>
    <property type="project" value="InterPro"/>
</dbReference>
<dbReference type="PROSITE" id="PS51704">
    <property type="entry name" value="GP_PDE"/>
    <property type="match status" value="1"/>
</dbReference>
<name>A0A9W6S2I8_9ACTN</name>
<evidence type="ECO:0000313" key="2">
    <source>
        <dbReference type="EMBL" id="GLY86910.1"/>
    </source>
</evidence>
<dbReference type="GO" id="GO:0006629">
    <property type="term" value="P:lipid metabolic process"/>
    <property type="evidence" value="ECO:0007669"/>
    <property type="project" value="InterPro"/>
</dbReference>
<organism evidence="2 3">
    <name type="scientific">Actinoallomurus iriomotensis</name>
    <dbReference type="NCBI Taxonomy" id="478107"/>
    <lineage>
        <taxon>Bacteria</taxon>
        <taxon>Bacillati</taxon>
        <taxon>Actinomycetota</taxon>
        <taxon>Actinomycetes</taxon>
        <taxon>Streptosporangiales</taxon>
        <taxon>Thermomonosporaceae</taxon>
        <taxon>Actinoallomurus</taxon>
    </lineage>
</organism>
<protein>
    <submittedName>
        <fullName evidence="2">Glycerophosphoryl diester phosphodiesterase</fullName>
    </submittedName>
</protein>
<dbReference type="CDD" id="cd08561">
    <property type="entry name" value="GDPD_cytoplasmic_ScUgpQ2_like"/>
    <property type="match status" value="1"/>
</dbReference>
<dbReference type="Gene3D" id="3.20.20.190">
    <property type="entry name" value="Phosphatidylinositol (PI) phosphodiesterase"/>
    <property type="match status" value="1"/>
</dbReference>
<dbReference type="AlphaFoldDB" id="A0A9W6S2I8"/>
<dbReference type="PANTHER" id="PTHR43805">
    <property type="entry name" value="GLYCEROPHOSPHORYL DIESTER PHOSPHODIESTERASE"/>
    <property type="match status" value="1"/>
</dbReference>
<evidence type="ECO:0000259" key="1">
    <source>
        <dbReference type="PROSITE" id="PS51704"/>
    </source>
</evidence>